<gene>
    <name evidence="8" type="ORF">PAPOLLO_LOCUS9360</name>
</gene>
<evidence type="ECO:0000256" key="2">
    <source>
        <dbReference type="ARBA" id="ARBA00004413"/>
    </source>
</evidence>
<dbReference type="InterPro" id="IPR004313">
    <property type="entry name" value="ARD"/>
</dbReference>
<evidence type="ECO:0000256" key="3">
    <source>
        <dbReference type="ARBA" id="ARBA00022490"/>
    </source>
</evidence>
<evidence type="ECO:0000256" key="4">
    <source>
        <dbReference type="ARBA" id="ARBA00022596"/>
    </source>
</evidence>
<feature type="binding site" evidence="7">
    <location>
        <position position="89"/>
    </location>
    <ligand>
        <name>Ni(2+)</name>
        <dbReference type="ChEBI" id="CHEBI:49786"/>
        <note>for nickel-dependent acireductone dioxygenase activity</note>
    </ligand>
</feature>
<dbReference type="EC" id="1.13.11.54" evidence="7"/>
<evidence type="ECO:0000313" key="8">
    <source>
        <dbReference type="EMBL" id="CAG4977156.1"/>
    </source>
</evidence>
<evidence type="ECO:0000256" key="6">
    <source>
        <dbReference type="ARBA" id="ARBA00023242"/>
    </source>
</evidence>
<organism evidence="8 9">
    <name type="scientific">Parnassius apollo</name>
    <name type="common">Apollo butterfly</name>
    <name type="synonym">Papilio apollo</name>
    <dbReference type="NCBI Taxonomy" id="110799"/>
    <lineage>
        <taxon>Eukaryota</taxon>
        <taxon>Metazoa</taxon>
        <taxon>Ecdysozoa</taxon>
        <taxon>Arthropoda</taxon>
        <taxon>Hexapoda</taxon>
        <taxon>Insecta</taxon>
        <taxon>Pterygota</taxon>
        <taxon>Neoptera</taxon>
        <taxon>Endopterygota</taxon>
        <taxon>Lepidoptera</taxon>
        <taxon>Glossata</taxon>
        <taxon>Ditrysia</taxon>
        <taxon>Papilionoidea</taxon>
        <taxon>Papilionidae</taxon>
        <taxon>Parnassiinae</taxon>
        <taxon>Parnassini</taxon>
        <taxon>Parnassius</taxon>
        <taxon>Parnassius</taxon>
    </lineage>
</organism>
<keyword evidence="7" id="KW-0408">Iron</keyword>
<dbReference type="AlphaFoldDB" id="A0A8S3WR15"/>
<feature type="binding site" evidence="7">
    <location>
        <position position="134"/>
    </location>
    <ligand>
        <name>Fe(2+)</name>
        <dbReference type="ChEBI" id="CHEBI:29033"/>
        <note>for iron-dependent acireductone dioxygenase activity</note>
    </ligand>
</feature>
<comment type="similarity">
    <text evidence="7">Belongs to the acireductone dioxygenase (ARD) family.</text>
</comment>
<dbReference type="GO" id="GO:0019509">
    <property type="term" value="P:L-methionine salvage from methylthioadenosine"/>
    <property type="evidence" value="ECO:0007669"/>
    <property type="project" value="UniProtKB-UniRule"/>
</dbReference>
<dbReference type="GO" id="GO:0005737">
    <property type="term" value="C:cytoplasm"/>
    <property type="evidence" value="ECO:0007669"/>
    <property type="project" value="UniProtKB-SubCell"/>
</dbReference>
<comment type="pathway">
    <text evidence="7">Amino-acid biosynthesis; L-methionine biosynthesis via salvage pathway; L-methionine from S-methyl-5-thio-alpha-D-ribose 1-phosphate: step 5/6.</text>
</comment>
<evidence type="ECO:0000256" key="1">
    <source>
        <dbReference type="ARBA" id="ARBA00000428"/>
    </source>
</evidence>
<comment type="caution">
    <text evidence="8">The sequence shown here is derived from an EMBL/GenBank/DDBJ whole genome shotgun (WGS) entry which is preliminary data.</text>
</comment>
<keyword evidence="3 7" id="KW-0963">Cytoplasm</keyword>
<feature type="binding site" evidence="7">
    <location>
        <position position="134"/>
    </location>
    <ligand>
        <name>Ni(2+)</name>
        <dbReference type="ChEBI" id="CHEBI:49786"/>
        <note>for nickel-dependent acireductone dioxygenase activity</note>
    </ligand>
</feature>
<dbReference type="Pfam" id="PF03079">
    <property type="entry name" value="ARD"/>
    <property type="match status" value="1"/>
</dbReference>
<dbReference type="EMBL" id="CAJQZP010000693">
    <property type="protein sequence ID" value="CAG4977156.1"/>
    <property type="molecule type" value="Genomic_DNA"/>
</dbReference>
<feature type="binding site" evidence="7">
    <location>
        <position position="91"/>
    </location>
    <ligand>
        <name>Fe(2+)</name>
        <dbReference type="ChEBI" id="CHEBI:29033"/>
        <note>for iron-dependent acireductone dioxygenase activity</note>
    </ligand>
</feature>
<feature type="binding site" evidence="7">
    <location>
        <position position="89"/>
    </location>
    <ligand>
        <name>Fe(2+)</name>
        <dbReference type="ChEBI" id="CHEBI:29033"/>
        <note>for iron-dependent acireductone dioxygenase activity</note>
    </ligand>
</feature>
<dbReference type="GO" id="GO:0005886">
    <property type="term" value="C:plasma membrane"/>
    <property type="evidence" value="ECO:0007669"/>
    <property type="project" value="UniProtKB-SubCell"/>
</dbReference>
<protein>
    <recommendedName>
        <fullName evidence="7">Acireductone dioxygenase</fullName>
    </recommendedName>
    <alternativeName>
        <fullName evidence="7">Acireductone dioxygenase (Fe(2+)-requiring)</fullName>
        <shortName evidence="7">ARD'</shortName>
        <shortName evidence="7">Fe-ARD</shortName>
        <ecNumber evidence="7">1.13.11.54</ecNumber>
    </alternativeName>
    <alternativeName>
        <fullName evidence="7">Acireductone dioxygenase (Ni(2+)-requiring)</fullName>
        <shortName evidence="7">ARD</shortName>
        <shortName evidence="7">Ni-ARD</shortName>
        <ecNumber evidence="7">1.13.11.53</ecNumber>
    </alternativeName>
</protein>
<comment type="function">
    <text evidence="7">Catalyzes 2 different reactions between oxygen and the acireductone 1,2-dihydroxy-3-keto-5-methylthiopentene (DHK-MTPene) depending upon the metal bound in the active site. Fe-containing acireductone dioxygenase (Fe-ARD) produces formate and 2-keto-4-methylthiobutyrate (KMTB), the alpha-ketoacid precursor of methionine in the methionine recycle pathway. Ni-containing acireductone dioxygenase (Ni-ARD) produces methylthiopropionate, carbon monoxide and formate, and does not lie on the methionine recycle pathway.</text>
</comment>
<dbReference type="GO" id="GO:0005506">
    <property type="term" value="F:iron ion binding"/>
    <property type="evidence" value="ECO:0007669"/>
    <property type="project" value="UniProtKB-UniRule"/>
</dbReference>
<feature type="binding site" evidence="7">
    <location>
        <position position="95"/>
    </location>
    <ligand>
        <name>Ni(2+)</name>
        <dbReference type="ChEBI" id="CHEBI:49786"/>
        <note>for nickel-dependent acireductone dioxygenase activity</note>
    </ligand>
</feature>
<dbReference type="PANTHER" id="PTHR23418:SF0">
    <property type="entry name" value="ACIREDUCTONE DIOXYGENASE"/>
    <property type="match status" value="1"/>
</dbReference>
<comment type="cofactor">
    <cofactor evidence="7">
        <name>Fe(2+)</name>
        <dbReference type="ChEBI" id="CHEBI:29033"/>
    </cofactor>
    <cofactor evidence="7">
        <name>Ni(2+)</name>
        <dbReference type="ChEBI" id="CHEBI:49786"/>
    </cofactor>
    <text evidence="7">Binds either 1 Fe or Ni cation per monomer. Iron-binding promotes an acireductone dioxygenase reaction producing 2-keto-4-methylthiobutyrate, while nickel-binding promotes an acireductone dioxygenase reaction producing 3-(methylsulfanyl)propanoate.</text>
</comment>
<keyword evidence="7" id="KW-0560">Oxidoreductase</keyword>
<feature type="binding site" evidence="7">
    <location>
        <position position="95"/>
    </location>
    <ligand>
        <name>Fe(2+)</name>
        <dbReference type="ChEBI" id="CHEBI:29033"/>
        <note>for iron-dependent acireductone dioxygenase activity</note>
    </ligand>
</feature>
<dbReference type="GO" id="GO:0010309">
    <property type="term" value="F:acireductone dioxygenase [iron(II)-requiring] activity"/>
    <property type="evidence" value="ECO:0007669"/>
    <property type="project" value="UniProtKB-UniRule"/>
</dbReference>
<keyword evidence="9" id="KW-1185">Reference proteome</keyword>
<comment type="subcellular location">
    <subcellularLocation>
        <location evidence="2">Cell membrane</location>
        <topology evidence="2">Peripheral membrane protein</topology>
        <orientation evidence="2">Cytoplasmic side</orientation>
    </subcellularLocation>
    <subcellularLocation>
        <location evidence="7">Cytoplasm</location>
    </subcellularLocation>
    <subcellularLocation>
        <location evidence="7">Nucleus</location>
    </subcellularLocation>
</comment>
<dbReference type="FunFam" id="2.60.120.10:FF:000031">
    <property type="entry name" value="1,2-dihydroxy-3-keto-5-methylthiopentene dioxygenase"/>
    <property type="match status" value="1"/>
</dbReference>
<dbReference type="CDD" id="cd02232">
    <property type="entry name" value="cupin_ARD"/>
    <property type="match status" value="1"/>
</dbReference>
<evidence type="ECO:0000256" key="7">
    <source>
        <dbReference type="HAMAP-Rule" id="MF_03154"/>
    </source>
</evidence>
<dbReference type="GO" id="GO:0016151">
    <property type="term" value="F:nickel cation binding"/>
    <property type="evidence" value="ECO:0007669"/>
    <property type="project" value="UniProtKB-UniRule"/>
</dbReference>
<proteinExistence type="inferred from homology"/>
<dbReference type="EC" id="1.13.11.53" evidence="7"/>
<keyword evidence="6 7" id="KW-0539">Nucleus</keyword>
<keyword evidence="7" id="KW-0479">Metal-binding</keyword>
<accession>A0A8S3WR15</accession>
<dbReference type="Proteomes" id="UP000691718">
    <property type="component" value="Unassembled WGS sequence"/>
</dbReference>
<sequence>MVNAWYMDNDTTNQCLEHHRNPPEYITVEHLYKKTGVEYFKINVDTYKTDGILDKIKEERGYSYEDEIVCSKECLPNFEEKLKSFFTEHLHTDEEIRFVLEGSGYFDVRDGDDQWIRIAVSAGDMIIIPSGIYHRFTLDTNHFIRAKRFFVGEPVWLPYNRPADDMPCRKEYVDKLQKGFVTAA</sequence>
<keyword evidence="4 7" id="KW-0533">Nickel</keyword>
<feature type="binding site" evidence="7">
    <location>
        <position position="91"/>
    </location>
    <ligand>
        <name>Ni(2+)</name>
        <dbReference type="ChEBI" id="CHEBI:49786"/>
        <note>for nickel-dependent acireductone dioxygenase activity</note>
    </ligand>
</feature>
<dbReference type="GO" id="GO:0005634">
    <property type="term" value="C:nucleus"/>
    <property type="evidence" value="ECO:0007669"/>
    <property type="project" value="UniProtKB-SubCell"/>
</dbReference>
<comment type="catalytic activity">
    <reaction evidence="1 7">
        <text>1,2-dihydroxy-5-(methylsulfanyl)pent-1-en-3-one + O2 = 4-methylsulfanyl-2-oxobutanoate + formate + 2 H(+)</text>
        <dbReference type="Rhea" id="RHEA:24504"/>
        <dbReference type="ChEBI" id="CHEBI:15378"/>
        <dbReference type="ChEBI" id="CHEBI:15379"/>
        <dbReference type="ChEBI" id="CHEBI:15740"/>
        <dbReference type="ChEBI" id="CHEBI:16723"/>
        <dbReference type="ChEBI" id="CHEBI:49252"/>
        <dbReference type="EC" id="1.13.11.54"/>
    </reaction>
</comment>
<keyword evidence="7" id="KW-0223">Dioxygenase</keyword>
<keyword evidence="7" id="KW-0028">Amino-acid biosynthesis</keyword>
<reference evidence="8" key="1">
    <citation type="submission" date="2021-04" db="EMBL/GenBank/DDBJ databases">
        <authorList>
            <person name="Tunstrom K."/>
        </authorList>
    </citation>
    <scope>NUCLEOTIDE SEQUENCE</scope>
</reference>
<dbReference type="PANTHER" id="PTHR23418">
    <property type="entry name" value="ACIREDUCTONE DIOXYGENASE"/>
    <property type="match status" value="1"/>
</dbReference>
<evidence type="ECO:0000313" key="9">
    <source>
        <dbReference type="Proteomes" id="UP000691718"/>
    </source>
</evidence>
<evidence type="ECO:0000256" key="5">
    <source>
        <dbReference type="ARBA" id="ARBA00023167"/>
    </source>
</evidence>
<dbReference type="HAMAP" id="MF_03154">
    <property type="entry name" value="Salvage_MtnD_euk"/>
    <property type="match status" value="1"/>
</dbReference>
<dbReference type="GO" id="GO:0010308">
    <property type="term" value="F:acireductone dioxygenase (Ni2+-requiring) activity"/>
    <property type="evidence" value="ECO:0007669"/>
    <property type="project" value="UniProtKB-UniRule"/>
</dbReference>
<dbReference type="OrthoDB" id="1867259at2759"/>
<dbReference type="InterPro" id="IPR027496">
    <property type="entry name" value="ARD_euk"/>
</dbReference>
<name>A0A8S3WR15_PARAO</name>
<keyword evidence="5 7" id="KW-0486">Methionine biosynthesis</keyword>
<comment type="catalytic activity">
    <reaction evidence="7">
        <text>1,2-dihydroxy-5-(methylsulfanyl)pent-1-en-3-one + O2 = 3-(methylsulfanyl)propanoate + CO + formate + 2 H(+)</text>
        <dbReference type="Rhea" id="RHEA:14161"/>
        <dbReference type="ChEBI" id="CHEBI:15378"/>
        <dbReference type="ChEBI" id="CHEBI:15379"/>
        <dbReference type="ChEBI" id="CHEBI:15740"/>
        <dbReference type="ChEBI" id="CHEBI:17245"/>
        <dbReference type="ChEBI" id="CHEBI:49016"/>
        <dbReference type="ChEBI" id="CHEBI:49252"/>
        <dbReference type="EC" id="1.13.11.53"/>
    </reaction>
</comment>